<reference evidence="10" key="1">
    <citation type="journal article" date="2020" name="mSystems">
        <title>Genome- and Community-Level Interaction Insights into Carbon Utilization and Element Cycling Functions of Hydrothermarchaeota in Hydrothermal Sediment.</title>
        <authorList>
            <person name="Zhou Z."/>
            <person name="Liu Y."/>
            <person name="Xu W."/>
            <person name="Pan J."/>
            <person name="Luo Z.H."/>
            <person name="Li M."/>
        </authorList>
    </citation>
    <scope>NUCLEOTIDE SEQUENCE [LARGE SCALE GENOMIC DNA]</scope>
    <source>
        <strain evidence="10">HyVt-45</strain>
    </source>
</reference>
<dbReference type="GO" id="GO:0022857">
    <property type="term" value="F:transmembrane transporter activity"/>
    <property type="evidence" value="ECO:0007669"/>
    <property type="project" value="InterPro"/>
</dbReference>
<keyword evidence="2" id="KW-0813">Transport</keyword>
<comment type="similarity">
    <text evidence="8">Belongs to the binding-protein-dependent transport system permease family. LivHM subfamily.</text>
</comment>
<evidence type="ECO:0000256" key="2">
    <source>
        <dbReference type="ARBA" id="ARBA00022448"/>
    </source>
</evidence>
<evidence type="ECO:0000256" key="9">
    <source>
        <dbReference type="SAM" id="Phobius"/>
    </source>
</evidence>
<dbReference type="GO" id="GO:0005886">
    <property type="term" value="C:plasma membrane"/>
    <property type="evidence" value="ECO:0007669"/>
    <property type="project" value="UniProtKB-SubCell"/>
</dbReference>
<dbReference type="Proteomes" id="UP000886268">
    <property type="component" value="Unassembled WGS sequence"/>
</dbReference>
<dbReference type="InterPro" id="IPR001851">
    <property type="entry name" value="ABC_transp_permease"/>
</dbReference>
<evidence type="ECO:0000256" key="4">
    <source>
        <dbReference type="ARBA" id="ARBA00022692"/>
    </source>
</evidence>
<sequence length="269" mass="29161">AVSFGTVYRSTRVFHIALGAIYTASAYGIYVGKNAGLAIGVFAGLGVAIALSLLIEWCIYRPFLKRGSSLGVVLIASLGAYILIENLIALLFGNEVKIIHTGIEPSISIGALILTRIQIIQFFIGILFLIGSLVAFKKSKFFKAAWAMGDEPLLLEVLGLPVFKLRELIFCFSAILCATASMLVAFDVGVDPHVGLSAILLGAVAVLVGGMDNILGWIFAAFLLAELQSLAIWWFSARWNDAISFALLIFVLLFRPTGLFTKEVRIEER</sequence>
<keyword evidence="3" id="KW-1003">Cell membrane</keyword>
<gene>
    <name evidence="10" type="ORF">ENJ03_05190</name>
</gene>
<protein>
    <submittedName>
        <fullName evidence="10">Branched-chain amino acid ABC transporter permease</fullName>
    </submittedName>
</protein>
<comment type="subcellular location">
    <subcellularLocation>
        <location evidence="1">Cell membrane</location>
        <topology evidence="1">Multi-pass membrane protein</topology>
    </subcellularLocation>
</comment>
<feature type="transmembrane region" description="Helical" evidence="9">
    <location>
        <begin position="37"/>
        <end position="60"/>
    </location>
</feature>
<dbReference type="GO" id="GO:0006865">
    <property type="term" value="P:amino acid transport"/>
    <property type="evidence" value="ECO:0007669"/>
    <property type="project" value="UniProtKB-KW"/>
</dbReference>
<feature type="transmembrane region" description="Helical" evidence="9">
    <location>
        <begin position="12"/>
        <end position="31"/>
    </location>
</feature>
<proteinExistence type="inferred from homology"/>
<dbReference type="PANTHER" id="PTHR11795">
    <property type="entry name" value="BRANCHED-CHAIN AMINO ACID TRANSPORT SYSTEM PERMEASE PROTEIN LIVH"/>
    <property type="match status" value="1"/>
</dbReference>
<dbReference type="AlphaFoldDB" id="A0A7V1N3K4"/>
<evidence type="ECO:0000256" key="8">
    <source>
        <dbReference type="ARBA" id="ARBA00037998"/>
    </source>
</evidence>
<dbReference type="Pfam" id="PF02653">
    <property type="entry name" value="BPD_transp_2"/>
    <property type="match status" value="1"/>
</dbReference>
<evidence type="ECO:0000256" key="1">
    <source>
        <dbReference type="ARBA" id="ARBA00004651"/>
    </source>
</evidence>
<feature type="transmembrane region" description="Helical" evidence="9">
    <location>
        <begin position="192"/>
        <end position="210"/>
    </location>
</feature>
<dbReference type="PANTHER" id="PTHR11795:SF445">
    <property type="entry name" value="AMINO ACID ABC TRANSPORTER PERMEASE PROTEIN"/>
    <property type="match status" value="1"/>
</dbReference>
<feature type="transmembrane region" description="Helical" evidence="9">
    <location>
        <begin position="242"/>
        <end position="261"/>
    </location>
</feature>
<evidence type="ECO:0000256" key="3">
    <source>
        <dbReference type="ARBA" id="ARBA00022475"/>
    </source>
</evidence>
<feature type="transmembrane region" description="Helical" evidence="9">
    <location>
        <begin position="168"/>
        <end position="186"/>
    </location>
</feature>
<evidence type="ECO:0000256" key="7">
    <source>
        <dbReference type="ARBA" id="ARBA00023136"/>
    </source>
</evidence>
<feature type="transmembrane region" description="Helical" evidence="9">
    <location>
        <begin position="217"/>
        <end position="236"/>
    </location>
</feature>
<comment type="caution">
    <text evidence="10">The sequence shown here is derived from an EMBL/GenBank/DDBJ whole genome shotgun (WGS) entry which is preliminary data.</text>
</comment>
<feature type="transmembrane region" description="Helical" evidence="9">
    <location>
        <begin position="72"/>
        <end position="93"/>
    </location>
</feature>
<evidence type="ECO:0000256" key="5">
    <source>
        <dbReference type="ARBA" id="ARBA00022970"/>
    </source>
</evidence>
<keyword evidence="4 9" id="KW-0812">Transmembrane</keyword>
<keyword evidence="7 9" id="KW-0472">Membrane</keyword>
<name>A0A7V1N3K4_DESA2</name>
<keyword evidence="5" id="KW-0029">Amino-acid transport</keyword>
<feature type="transmembrane region" description="Helical" evidence="9">
    <location>
        <begin position="113"/>
        <end position="136"/>
    </location>
</feature>
<dbReference type="CDD" id="cd06582">
    <property type="entry name" value="TM_PBP1_LivH_like"/>
    <property type="match status" value="1"/>
</dbReference>
<feature type="non-terminal residue" evidence="10">
    <location>
        <position position="1"/>
    </location>
</feature>
<organism evidence="10">
    <name type="scientific">Desulfofervidus auxilii</name>
    <dbReference type="NCBI Taxonomy" id="1621989"/>
    <lineage>
        <taxon>Bacteria</taxon>
        <taxon>Pseudomonadati</taxon>
        <taxon>Thermodesulfobacteriota</taxon>
        <taxon>Candidatus Desulfofervidia</taxon>
        <taxon>Candidatus Desulfofervidales</taxon>
        <taxon>Candidatus Desulfofervidaceae</taxon>
        <taxon>Candidatus Desulfofervidus</taxon>
    </lineage>
</organism>
<dbReference type="EMBL" id="DRKW01000305">
    <property type="protein sequence ID" value="HEB74598.1"/>
    <property type="molecule type" value="Genomic_DNA"/>
</dbReference>
<keyword evidence="6 9" id="KW-1133">Transmembrane helix</keyword>
<evidence type="ECO:0000313" key="10">
    <source>
        <dbReference type="EMBL" id="HEB74598.1"/>
    </source>
</evidence>
<dbReference type="InterPro" id="IPR052157">
    <property type="entry name" value="BCAA_transport_permease"/>
</dbReference>
<evidence type="ECO:0000256" key="6">
    <source>
        <dbReference type="ARBA" id="ARBA00022989"/>
    </source>
</evidence>
<accession>A0A7V1N3K4</accession>